<dbReference type="SMART" id="SM00316">
    <property type="entry name" value="S1"/>
    <property type="match status" value="1"/>
</dbReference>
<comment type="similarity">
    <text evidence="15">Belongs to the RNase E/G family. RNase E subfamily.</text>
</comment>
<dbReference type="GO" id="GO:0000287">
    <property type="term" value="F:magnesium ion binding"/>
    <property type="evidence" value="ECO:0007669"/>
    <property type="project" value="UniProtKB-UniRule"/>
</dbReference>
<evidence type="ECO:0000256" key="16">
    <source>
        <dbReference type="SAM" id="MobiDB-lite"/>
    </source>
</evidence>
<feature type="binding site" evidence="15">
    <location>
        <position position="405"/>
    </location>
    <ligand>
        <name>Zn(2+)</name>
        <dbReference type="ChEBI" id="CHEBI:29105"/>
        <note>ligand shared between dimeric partners</note>
    </ligand>
</feature>
<dbReference type="GO" id="GO:0005737">
    <property type="term" value="C:cytoplasm"/>
    <property type="evidence" value="ECO:0007669"/>
    <property type="project" value="UniProtKB-SubCell"/>
</dbReference>
<evidence type="ECO:0000256" key="14">
    <source>
        <dbReference type="ARBA" id="ARBA00023136"/>
    </source>
</evidence>
<dbReference type="InterPro" id="IPR004659">
    <property type="entry name" value="RNase_E/G"/>
</dbReference>
<evidence type="ECO:0000256" key="9">
    <source>
        <dbReference type="ARBA" id="ARBA00022730"/>
    </source>
</evidence>
<evidence type="ECO:0000256" key="2">
    <source>
        <dbReference type="ARBA" id="ARBA00022475"/>
    </source>
</evidence>
<evidence type="ECO:0000259" key="17">
    <source>
        <dbReference type="PROSITE" id="PS50126"/>
    </source>
</evidence>
<feature type="binding site" evidence="15">
    <location>
        <position position="402"/>
    </location>
    <ligand>
        <name>Zn(2+)</name>
        <dbReference type="ChEBI" id="CHEBI:29105"/>
        <note>ligand shared between dimeric partners</note>
    </ligand>
</feature>
<feature type="compositionally biased region" description="Basic and acidic residues" evidence="16">
    <location>
        <begin position="829"/>
        <end position="867"/>
    </location>
</feature>
<feature type="binding site" evidence="15">
    <location>
        <position position="344"/>
    </location>
    <ligand>
        <name>Mg(2+)</name>
        <dbReference type="ChEBI" id="CHEBI:18420"/>
        <note>catalytic</note>
    </ligand>
</feature>
<dbReference type="Pfam" id="PF20833">
    <property type="entry name" value="RNase_E_G_Thio"/>
    <property type="match status" value="1"/>
</dbReference>
<keyword evidence="11 15" id="KW-0378">Hydrolase</keyword>
<feature type="compositionally biased region" description="Basic and acidic residues" evidence="16">
    <location>
        <begin position="726"/>
        <end position="765"/>
    </location>
</feature>
<comment type="catalytic activity">
    <reaction evidence="15">
        <text>Endonucleolytic cleavage of single-stranded RNA in A- and U-rich regions.</text>
        <dbReference type="EC" id="3.1.26.12"/>
    </reaction>
</comment>
<feature type="compositionally biased region" description="Pro residues" evidence="16">
    <location>
        <begin position="590"/>
        <end position="599"/>
    </location>
</feature>
<dbReference type="InterPro" id="IPR012340">
    <property type="entry name" value="NA-bd_OB-fold"/>
</dbReference>
<comment type="caution">
    <text evidence="18">The sequence shown here is derived from an EMBL/GenBank/DDBJ whole genome shotgun (WGS) entry which is preliminary data.</text>
</comment>
<evidence type="ECO:0000256" key="12">
    <source>
        <dbReference type="ARBA" id="ARBA00022842"/>
    </source>
</evidence>
<keyword evidence="15" id="KW-0862">Zinc</keyword>
<dbReference type="InterPro" id="IPR028878">
    <property type="entry name" value="RNase_E"/>
</dbReference>
<dbReference type="SUPFAM" id="SSF50249">
    <property type="entry name" value="Nucleic acid-binding proteins"/>
    <property type="match status" value="1"/>
</dbReference>
<comment type="cofactor">
    <cofactor evidence="15">
        <name>Zn(2+)</name>
        <dbReference type="ChEBI" id="CHEBI:29105"/>
    </cofactor>
    <text evidence="15">Binds 2 Zn(2+) ions per homotetramer.</text>
</comment>
<dbReference type="PANTHER" id="PTHR30001:SF1">
    <property type="entry name" value="RIBONUCLEASE E_G-LIKE PROTEIN, CHLOROPLASTIC"/>
    <property type="match status" value="1"/>
</dbReference>
<feature type="region of interest" description="Disordered" evidence="16">
    <location>
        <begin position="590"/>
        <end position="887"/>
    </location>
</feature>
<keyword evidence="9 15" id="KW-0699">rRNA-binding</keyword>
<dbReference type="CDD" id="cd04453">
    <property type="entry name" value="S1_RNase_E"/>
    <property type="match status" value="1"/>
</dbReference>
<dbReference type="NCBIfam" id="TIGR00757">
    <property type="entry name" value="RNaseEG"/>
    <property type="match status" value="1"/>
</dbReference>
<keyword evidence="2 15" id="KW-1003">Cell membrane</keyword>
<dbReference type="Pfam" id="PF10150">
    <property type="entry name" value="RNase_E_G"/>
    <property type="match status" value="1"/>
</dbReference>
<dbReference type="RefSeq" id="WP_114802596.1">
    <property type="nucleotide sequence ID" value="NZ_QQAV01000003.1"/>
</dbReference>
<comment type="function">
    <text evidence="15">Endoribonuclease that plays a central role in RNA processing and decay. Required for the maturation of 5S and 16S rRNAs and the majority of tRNAs. Also involved in the degradation of most mRNAs.</text>
</comment>
<comment type="subunit">
    <text evidence="15">Homotetramer formed by a dimer of dimers.</text>
</comment>
<keyword evidence="12 15" id="KW-0460">Magnesium</keyword>
<keyword evidence="4 15" id="KW-0997">Cell inner membrane</keyword>
<keyword evidence="19" id="KW-1185">Reference proteome</keyword>
<evidence type="ECO:0000256" key="10">
    <source>
        <dbReference type="ARBA" id="ARBA00022759"/>
    </source>
</evidence>
<keyword evidence="3 15" id="KW-0963">Cytoplasm</keyword>
<dbReference type="STRING" id="433924.NS331_13060"/>
<dbReference type="GO" id="GO:0006364">
    <property type="term" value="P:rRNA processing"/>
    <property type="evidence" value="ECO:0007669"/>
    <property type="project" value="UniProtKB-UniRule"/>
</dbReference>
<dbReference type="GO" id="GO:0009898">
    <property type="term" value="C:cytoplasmic side of plasma membrane"/>
    <property type="evidence" value="ECO:0007669"/>
    <property type="project" value="UniProtKB-UniRule"/>
</dbReference>
<feature type="region of interest" description="Disordered" evidence="16">
    <location>
        <begin position="506"/>
        <end position="537"/>
    </location>
</feature>
<dbReference type="AlphaFoldDB" id="A0A370FI18"/>
<keyword evidence="7 15" id="KW-0540">Nuclease</keyword>
<keyword evidence="6 15" id="KW-0819">tRNA processing</keyword>
<dbReference type="GO" id="GO:0006402">
    <property type="term" value="P:mRNA catabolic process"/>
    <property type="evidence" value="ECO:0007669"/>
    <property type="project" value="UniProtKB-UniRule"/>
</dbReference>
<dbReference type="GO" id="GO:0000049">
    <property type="term" value="F:tRNA binding"/>
    <property type="evidence" value="ECO:0007669"/>
    <property type="project" value="UniProtKB-KW"/>
</dbReference>
<gene>
    <name evidence="15" type="primary">rne</name>
    <name evidence="18" type="ORF">DFR41_103127</name>
</gene>
<comment type="cofactor">
    <cofactor evidence="15">
        <name>Mg(2+)</name>
        <dbReference type="ChEBI" id="CHEBI:18420"/>
    </cofactor>
    <text evidence="15">Binds 1 Mg(2+) ion per subunit.</text>
</comment>
<feature type="compositionally biased region" description="Basic and acidic residues" evidence="16">
    <location>
        <begin position="508"/>
        <end position="517"/>
    </location>
</feature>
<organism evidence="18 19">
    <name type="scientific">Pseudacidovorax intermedius</name>
    <dbReference type="NCBI Taxonomy" id="433924"/>
    <lineage>
        <taxon>Bacteria</taxon>
        <taxon>Pseudomonadati</taxon>
        <taxon>Pseudomonadota</taxon>
        <taxon>Betaproteobacteria</taxon>
        <taxon>Burkholderiales</taxon>
        <taxon>Comamonadaceae</taxon>
        <taxon>Pseudacidovorax</taxon>
    </lineage>
</organism>
<proteinExistence type="inferred from homology"/>
<evidence type="ECO:0000313" key="18">
    <source>
        <dbReference type="EMBL" id="RDI25971.1"/>
    </source>
</evidence>
<keyword evidence="14 15" id="KW-0472">Membrane</keyword>
<feature type="compositionally biased region" description="Low complexity" evidence="16">
    <location>
        <begin position="809"/>
        <end position="828"/>
    </location>
</feature>
<dbReference type="PROSITE" id="PS50126">
    <property type="entry name" value="S1"/>
    <property type="match status" value="1"/>
</dbReference>
<dbReference type="Gene3D" id="2.40.50.140">
    <property type="entry name" value="Nucleic acid-binding proteins"/>
    <property type="match status" value="1"/>
</dbReference>
<comment type="similarity">
    <text evidence="1">Belongs to the RNase E/G family. RNase G subfamily.</text>
</comment>
<keyword evidence="8 15" id="KW-0479">Metal-binding</keyword>
<keyword evidence="15" id="KW-0820">tRNA-binding</keyword>
<keyword evidence="10 15" id="KW-0255">Endonuclease</keyword>
<dbReference type="Gene3D" id="3.40.1260.20">
    <property type="entry name" value="Ribonuclease E, catalytic domain"/>
    <property type="match status" value="1"/>
</dbReference>
<evidence type="ECO:0000256" key="11">
    <source>
        <dbReference type="ARBA" id="ARBA00022801"/>
    </source>
</evidence>
<evidence type="ECO:0000256" key="15">
    <source>
        <dbReference type="HAMAP-Rule" id="MF_00970"/>
    </source>
</evidence>
<feature type="region of interest" description="Required for zinc-mediated homotetramerization and catalytic activity" evidence="15">
    <location>
        <begin position="402"/>
        <end position="405"/>
    </location>
</feature>
<evidence type="ECO:0000256" key="6">
    <source>
        <dbReference type="ARBA" id="ARBA00022694"/>
    </source>
</evidence>
<dbReference type="HAMAP" id="MF_00970">
    <property type="entry name" value="RNase_E"/>
    <property type="match status" value="1"/>
</dbReference>
<keyword evidence="13 15" id="KW-0694">RNA-binding</keyword>
<evidence type="ECO:0000313" key="19">
    <source>
        <dbReference type="Proteomes" id="UP000255265"/>
    </source>
</evidence>
<comment type="subcellular location">
    <subcellularLocation>
        <location evidence="15">Cytoplasm</location>
    </subcellularLocation>
    <subcellularLocation>
        <location evidence="15">Cell inner membrane</location>
        <topology evidence="15">Peripheral membrane protein</topology>
        <orientation evidence="15">Cytoplasmic side</orientation>
    </subcellularLocation>
</comment>
<dbReference type="Pfam" id="PF00575">
    <property type="entry name" value="S1"/>
    <property type="match status" value="1"/>
</dbReference>
<evidence type="ECO:0000256" key="3">
    <source>
        <dbReference type="ARBA" id="ARBA00022490"/>
    </source>
</evidence>
<feature type="domain" description="S1 motif" evidence="17">
    <location>
        <begin position="39"/>
        <end position="118"/>
    </location>
</feature>
<dbReference type="GO" id="GO:0008270">
    <property type="term" value="F:zinc ion binding"/>
    <property type="evidence" value="ECO:0007669"/>
    <property type="project" value="UniProtKB-UniRule"/>
</dbReference>
<dbReference type="InterPro" id="IPR003029">
    <property type="entry name" value="S1_domain"/>
</dbReference>
<dbReference type="InterPro" id="IPR019307">
    <property type="entry name" value="RNA-bd_AU-1/RNase_E/G"/>
</dbReference>
<dbReference type="InterPro" id="IPR048583">
    <property type="entry name" value="RNase_E_G_thioredoxin-like"/>
</dbReference>
<dbReference type="OrthoDB" id="9804278at2"/>
<dbReference type="GO" id="GO:0008995">
    <property type="term" value="F:ribonuclease E activity"/>
    <property type="evidence" value="ECO:0007669"/>
    <property type="project" value="UniProtKB-EC"/>
</dbReference>
<dbReference type="GO" id="GO:0019843">
    <property type="term" value="F:rRNA binding"/>
    <property type="evidence" value="ECO:0007669"/>
    <property type="project" value="UniProtKB-KW"/>
</dbReference>
<feature type="compositionally biased region" description="Basic and acidic residues" evidence="16">
    <location>
        <begin position="613"/>
        <end position="711"/>
    </location>
</feature>
<protein>
    <recommendedName>
        <fullName evidence="15">Ribonuclease E</fullName>
        <shortName evidence="15">RNase E</shortName>
        <ecNumber evidence="15">3.1.26.12</ecNumber>
    </recommendedName>
</protein>
<evidence type="ECO:0000256" key="1">
    <source>
        <dbReference type="ARBA" id="ARBA00005663"/>
    </source>
</evidence>
<evidence type="ECO:0000256" key="8">
    <source>
        <dbReference type="ARBA" id="ARBA00022723"/>
    </source>
</evidence>
<sequence length="1016" mass="110647">MKRMLINATQAEERRLAIVDGQKLLDYEIEIEGREQRKGNIYKAVVTRVEPSLEACFVDYGEDRHGFLPFKEISKQYFAEGVSASQARIQDAIREGQELLVQVEKEERGNKGAALTTFVSLAGRYVVLMPNNPRGGGVSRRIEGEDRAELKEAMDQLEYPKGMSIIARTAGIGRTAPELQWDLNYLLKLWTAIDGAAKGGKGAFLIYQESSLVIRAIRDYFNHDIGDILIDTDDIYEQAQQFMAHVMPEHAARVKRYRDDAALFSRFQIEHQIESAYARTVQLPSGGAIVIDHTEALVSIDVNSARAIKGGDIEETATRTNLEAADEVARQMRLRDLGGLIVIDFIDMDESKNRREVENRLRDALRQDRARVQFGTISKFGLMEMSRQRLKPALSEGSSIPCPRCGGSGHIRDTESSALQILRIIQEESMKDNTAAVHVQVPVEVASFLLNEKRTEIAKIELKQRVNVLMIPNKTLETPNYKLERMKHDDPRLDQLRASYTMADEVEDPTRITRRSQEPTNRQSPVIKGVLPDAPAPVVPAREEKPAAPAPVAAAPVVAPAPAAPAPAERGFFGWLKGLFGATPAPAPIAAPAPAPAPAPAAEETARPGGGNRRSERGGRNGRGEGRGGEGRGEGRGNREGRGERGEGRGERREALNGEGRREPREGRDAREGREPREARNGDTAGREGRAPREGGERERRNGRGERRDAMPVEALQAPVEGSDAPAERRERGERGERNGRQGERRERGERNGERGERRRDDGMAREGAAAEGEDAPRGGDQAPREGRRERRPVDALPAAVTEAEALYQTPAETAAVAEAADAAVGDDQAPRREGEERRRSRDRYGRDRRDRASREREAGEAGREEAVPADAPLTSAVEPGLTAAAPVAEPATEPAVAAAPVAIAPVPAPAPAAAAPGRGALPRVTAFALPADELAAVAQGAGLEWVNSNPDRIAEVRAAIAAEPKPVHVPRERPPVVVLDEGPLVLVETRRDLGAITLPFEKAADLGSQPATTVS</sequence>
<evidence type="ECO:0000256" key="4">
    <source>
        <dbReference type="ARBA" id="ARBA00022519"/>
    </source>
</evidence>
<reference evidence="18 19" key="1">
    <citation type="submission" date="2018-07" db="EMBL/GenBank/DDBJ databases">
        <title>Genomic Encyclopedia of Type Strains, Phase IV (KMG-IV): sequencing the most valuable type-strain genomes for metagenomic binning, comparative biology and taxonomic classification.</title>
        <authorList>
            <person name="Goeker M."/>
        </authorList>
    </citation>
    <scope>NUCLEOTIDE SEQUENCE [LARGE SCALE GENOMIC DNA]</scope>
    <source>
        <strain evidence="18 19">DSM 21352</strain>
    </source>
</reference>
<dbReference type="EC" id="3.1.26.12" evidence="15"/>
<dbReference type="GO" id="GO:0008033">
    <property type="term" value="P:tRNA processing"/>
    <property type="evidence" value="ECO:0007669"/>
    <property type="project" value="UniProtKB-UniRule"/>
</dbReference>
<dbReference type="EMBL" id="QQAV01000003">
    <property type="protein sequence ID" value="RDI25971.1"/>
    <property type="molecule type" value="Genomic_DNA"/>
</dbReference>
<evidence type="ECO:0000256" key="5">
    <source>
        <dbReference type="ARBA" id="ARBA00022552"/>
    </source>
</evidence>
<dbReference type="Proteomes" id="UP000255265">
    <property type="component" value="Unassembled WGS sequence"/>
</dbReference>
<name>A0A370FI18_9BURK</name>
<feature type="compositionally biased region" description="Basic and acidic residues" evidence="16">
    <location>
        <begin position="775"/>
        <end position="794"/>
    </location>
</feature>
<feature type="binding site" evidence="15">
    <location>
        <position position="301"/>
    </location>
    <ligand>
        <name>Mg(2+)</name>
        <dbReference type="ChEBI" id="CHEBI:18420"/>
        <note>catalytic</note>
    </ligand>
</feature>
<evidence type="ECO:0000256" key="13">
    <source>
        <dbReference type="ARBA" id="ARBA00022884"/>
    </source>
</evidence>
<accession>A0A370FI18</accession>
<dbReference type="PANTHER" id="PTHR30001">
    <property type="entry name" value="RIBONUCLEASE"/>
    <property type="match status" value="1"/>
</dbReference>
<evidence type="ECO:0000256" key="7">
    <source>
        <dbReference type="ARBA" id="ARBA00022722"/>
    </source>
</evidence>
<keyword evidence="5 15" id="KW-0698">rRNA processing</keyword>